<dbReference type="SUPFAM" id="SSF50729">
    <property type="entry name" value="PH domain-like"/>
    <property type="match status" value="1"/>
</dbReference>
<dbReference type="InterPro" id="IPR016024">
    <property type="entry name" value="ARM-type_fold"/>
</dbReference>
<dbReference type="CDD" id="cd06071">
    <property type="entry name" value="Beach"/>
    <property type="match status" value="1"/>
</dbReference>
<proteinExistence type="predicted"/>
<dbReference type="SMART" id="SM00185">
    <property type="entry name" value="ARM"/>
    <property type="match status" value="4"/>
</dbReference>
<dbReference type="Pfam" id="PF25400">
    <property type="entry name" value="PH_FAN"/>
    <property type="match status" value="1"/>
</dbReference>
<reference evidence="5 6" key="1">
    <citation type="submission" date="2023-10" db="EMBL/GenBank/DDBJ databases">
        <authorList>
            <person name="Maclean D."/>
            <person name="Macfadyen A."/>
        </authorList>
    </citation>
    <scope>NUCLEOTIDE SEQUENCE [LARGE SCALE GENOMIC DNA]</scope>
</reference>
<name>A0AAV1IEW9_9CHLO</name>
<evidence type="ECO:0000313" key="6">
    <source>
        <dbReference type="Proteomes" id="UP001314263"/>
    </source>
</evidence>
<dbReference type="PROSITE" id="PS51783">
    <property type="entry name" value="PH_BEACH"/>
    <property type="match status" value="1"/>
</dbReference>
<dbReference type="PANTHER" id="PTHR13743">
    <property type="entry name" value="BEIGE/BEACH-RELATED"/>
    <property type="match status" value="1"/>
</dbReference>
<gene>
    <name evidence="5" type="ORF">CVIRNUC_007989</name>
</gene>
<dbReference type="SMART" id="SM01026">
    <property type="entry name" value="Beach"/>
    <property type="match status" value="1"/>
</dbReference>
<dbReference type="InterPro" id="IPR000409">
    <property type="entry name" value="BEACH_dom"/>
</dbReference>
<dbReference type="Pfam" id="PF02138">
    <property type="entry name" value="Beach"/>
    <property type="match status" value="1"/>
</dbReference>
<evidence type="ECO:0000256" key="2">
    <source>
        <dbReference type="SAM" id="MobiDB-lite"/>
    </source>
</evidence>
<protein>
    <submittedName>
        <fullName evidence="5">Uncharacterized protein</fullName>
    </submittedName>
</protein>
<dbReference type="Gene3D" id="2.30.29.30">
    <property type="entry name" value="Pleckstrin-homology domain (PH domain)/Phosphotyrosine-binding domain (PTB)"/>
    <property type="match status" value="1"/>
</dbReference>
<dbReference type="EMBL" id="CAUYUE010000011">
    <property type="protein sequence ID" value="CAK0784785.1"/>
    <property type="molecule type" value="Genomic_DNA"/>
</dbReference>
<comment type="caution">
    <text evidence="5">The sequence shown here is derived from an EMBL/GenBank/DDBJ whole genome shotgun (WGS) entry which is preliminary data.</text>
</comment>
<dbReference type="InterPro" id="IPR036372">
    <property type="entry name" value="BEACH_dom_sf"/>
</dbReference>
<evidence type="ECO:0000256" key="1">
    <source>
        <dbReference type="ARBA" id="ARBA00022574"/>
    </source>
</evidence>
<feature type="compositionally biased region" description="Low complexity" evidence="2">
    <location>
        <begin position="1229"/>
        <end position="1241"/>
    </location>
</feature>
<dbReference type="InterPro" id="IPR011993">
    <property type="entry name" value="PH-like_dom_sf"/>
</dbReference>
<keyword evidence="6" id="KW-1185">Reference proteome</keyword>
<dbReference type="SUPFAM" id="SSF48371">
    <property type="entry name" value="ARM repeat"/>
    <property type="match status" value="1"/>
</dbReference>
<dbReference type="Proteomes" id="UP001314263">
    <property type="component" value="Unassembled WGS sequence"/>
</dbReference>
<dbReference type="InterPro" id="IPR050865">
    <property type="entry name" value="BEACH_Domain"/>
</dbReference>
<dbReference type="PANTHER" id="PTHR13743:SF123">
    <property type="entry name" value="PROTEIN FAN"/>
    <property type="match status" value="1"/>
</dbReference>
<evidence type="ECO:0000259" key="3">
    <source>
        <dbReference type="PROSITE" id="PS50197"/>
    </source>
</evidence>
<feature type="compositionally biased region" description="Polar residues" evidence="2">
    <location>
        <begin position="1085"/>
        <end position="1096"/>
    </location>
</feature>
<dbReference type="SUPFAM" id="SSF81837">
    <property type="entry name" value="BEACH domain"/>
    <property type="match status" value="1"/>
</dbReference>
<evidence type="ECO:0000313" key="5">
    <source>
        <dbReference type="EMBL" id="CAK0784785.1"/>
    </source>
</evidence>
<dbReference type="PROSITE" id="PS50197">
    <property type="entry name" value="BEACH"/>
    <property type="match status" value="1"/>
</dbReference>
<evidence type="ECO:0000259" key="4">
    <source>
        <dbReference type="PROSITE" id="PS51783"/>
    </source>
</evidence>
<sequence length="1273" mass="138924">MSVWDGEERFSLLLLEEDEYYFRDHSCLYWKDAEQKIPGHLKVCSNALYFVPRAIQEPIYRIPYRRTLHIDRVVDEDGYASEDTFYVTAEERVSLKMHNKNVPYATSVGLYEFRFQLVYTSLEEQLAKIKELWDLALRRKGREGDANSSAKQRLNAIIQAHEGSEGFNPGWLEDENERVVVELPGSCVSPLCSQPGRVALTSTRIYFQPFNISSNSPVEVYQLNKAQALIKRTYLLKDVGLEIFFSGRNSLYLTFKSTADRDRLAGLLEQQAAAQLQSAGSRKRWTRDWRRGRVSNFEYLMFLNREAGRSFKDLTQYPVFPWIIRDYTSQTLDLSNPAVYRDLSKPIGALNPKRFQDFIERFREQKEMNSFQNAKFPTTQSLDFPPFLYGCHFSTPGYVVFYLMRSQPQLMLRLQNGRFDAPDRLFWSIQDTWNSVMTLPTDVKELIPEFYSSDHMFLVNAEGVDFGERTSGAKVGDVELPAWAADAPDFAAKLAQALESPQVSGQLHAWIDLIFGCKSQGPGAEKADNLFHYLTYDGIALQHLEQETNPTMREALRVQMMEFGRTPKQLFRKPHPRRRVAVTGGKPAGACGCFGGPPAAQAARPAANVLHPTFVQGRSAKVSAVSKAVERLPSRKSSMRAATLAWLETAARTREPEYLQLSSHTELLPILKAAQDSQDGPEGAEMREVLARALRALAVSPLNCSLILDAGGLEPLTEMLCGPDQELAHQALVVMSLLSKEDDQRLAGLPLQTIEHILALLPAAVGDTPHERVPSQAGRADSALTGADVRMAAASTVANLSRSLANRNSISSVGGPIMLLAVAQQEDEVPTVRREAIAALVAVLEDDKRKIELADRGGLPVLVELAESDDAWLRDLRAASTRCLALLSTADVLKPRLVDAGVLPLLCHAAHPSGEPTADAELQRPAAAALANLCSEVSLAERLVQAGGMQALAALSQSHDRQVQEHAARAFWHLAVEDSDAVFDAVMGSPSLAAMLRLASPEVTKGAQLARQALRRLCEDPDAGDALVTEIARMNAAQRSAKSASAYLNHLIGTPHNSQYNTPVDTPSGSQTSGSPFRPPAHLLHTTSAGRDSSGTDGHLQGTPPVTRRRHRRIGSSASLDSRSSQPSPLKRGDMNASLPATPSQPLRSGGPEDLAKPSPLSRAPVDNAAVPKAAVIGANEGQDMPDMAQDVPSHAEPSAPSSGALTPGQVIAATVSEASTFMQDKPAEPGAAQAPAKQGADSSSQPSLLPNGALKSHRLAGTLATPEKEGST</sequence>
<dbReference type="Gene3D" id="1.10.1540.10">
    <property type="entry name" value="BEACH domain"/>
    <property type="match status" value="1"/>
</dbReference>
<feature type="compositionally biased region" description="Polar residues" evidence="2">
    <location>
        <begin position="1116"/>
        <end position="1128"/>
    </location>
</feature>
<dbReference type="InterPro" id="IPR023362">
    <property type="entry name" value="PH-BEACH_dom"/>
</dbReference>
<feature type="domain" description="BEACH-type PH" evidence="4">
    <location>
        <begin position="174"/>
        <end position="269"/>
    </location>
</feature>
<dbReference type="InterPro" id="IPR057496">
    <property type="entry name" value="FAN-like_PH"/>
</dbReference>
<dbReference type="AlphaFoldDB" id="A0AAV1IEW9"/>
<accession>A0AAV1IEW9</accession>
<feature type="region of interest" description="Disordered" evidence="2">
    <location>
        <begin position="1054"/>
        <end position="1168"/>
    </location>
</feature>
<dbReference type="Gene3D" id="1.25.10.10">
    <property type="entry name" value="Leucine-rich Repeat Variant"/>
    <property type="match status" value="2"/>
</dbReference>
<dbReference type="InterPro" id="IPR011989">
    <property type="entry name" value="ARM-like"/>
</dbReference>
<dbReference type="InterPro" id="IPR000225">
    <property type="entry name" value="Armadillo"/>
</dbReference>
<organism evidence="5 6">
    <name type="scientific">Coccomyxa viridis</name>
    <dbReference type="NCBI Taxonomy" id="1274662"/>
    <lineage>
        <taxon>Eukaryota</taxon>
        <taxon>Viridiplantae</taxon>
        <taxon>Chlorophyta</taxon>
        <taxon>core chlorophytes</taxon>
        <taxon>Trebouxiophyceae</taxon>
        <taxon>Trebouxiophyceae incertae sedis</taxon>
        <taxon>Coccomyxaceae</taxon>
        <taxon>Coccomyxa</taxon>
    </lineage>
</organism>
<dbReference type="Pfam" id="PF00514">
    <property type="entry name" value="Arm"/>
    <property type="match status" value="2"/>
</dbReference>
<feature type="region of interest" description="Disordered" evidence="2">
    <location>
        <begin position="1183"/>
        <end position="1273"/>
    </location>
</feature>
<feature type="domain" description="BEACH" evidence="3">
    <location>
        <begin position="274"/>
        <end position="578"/>
    </location>
</feature>
<feature type="compositionally biased region" description="Polar residues" evidence="2">
    <location>
        <begin position="1055"/>
        <end position="1075"/>
    </location>
</feature>
<keyword evidence="1" id="KW-0853">WD repeat</keyword>